<organism evidence="5 6">
    <name type="scientific">Pseudobutyrivibrio ruminis</name>
    <dbReference type="NCBI Taxonomy" id="46206"/>
    <lineage>
        <taxon>Bacteria</taxon>
        <taxon>Bacillati</taxon>
        <taxon>Bacillota</taxon>
        <taxon>Clostridia</taxon>
        <taxon>Lachnospirales</taxon>
        <taxon>Lachnospiraceae</taxon>
        <taxon>Pseudobutyrivibrio</taxon>
    </lineage>
</organism>
<evidence type="ECO:0000256" key="2">
    <source>
        <dbReference type="ARBA" id="ARBA00022801"/>
    </source>
</evidence>
<name>A0A2G3DT94_9FIRM</name>
<dbReference type="InterPro" id="IPR013094">
    <property type="entry name" value="AB_hydrolase_3"/>
</dbReference>
<dbReference type="GO" id="GO:0004497">
    <property type="term" value="F:monooxygenase activity"/>
    <property type="evidence" value="ECO:0007669"/>
    <property type="project" value="UniProtKB-KW"/>
</dbReference>
<evidence type="ECO:0000256" key="3">
    <source>
        <dbReference type="PROSITE-ProRule" id="PRU10038"/>
    </source>
</evidence>
<dbReference type="PANTHER" id="PTHR48081">
    <property type="entry name" value="AB HYDROLASE SUPERFAMILY PROTEIN C4A8.06C"/>
    <property type="match status" value="1"/>
</dbReference>
<feature type="active site" evidence="3">
    <location>
        <position position="115"/>
    </location>
</feature>
<dbReference type="Proteomes" id="UP000225889">
    <property type="component" value="Unassembled WGS sequence"/>
</dbReference>
<dbReference type="PANTHER" id="PTHR48081:SF8">
    <property type="entry name" value="ALPHA_BETA HYDROLASE FOLD-3 DOMAIN-CONTAINING PROTEIN-RELATED"/>
    <property type="match status" value="1"/>
</dbReference>
<comment type="similarity">
    <text evidence="1">Belongs to the 'GDXG' lipolytic enzyme family.</text>
</comment>
<dbReference type="AlphaFoldDB" id="A0A2G3DT94"/>
<dbReference type="SUPFAM" id="SSF53474">
    <property type="entry name" value="alpha/beta-Hydrolases"/>
    <property type="match status" value="1"/>
</dbReference>
<evidence type="ECO:0000313" key="5">
    <source>
        <dbReference type="EMBL" id="PHU34256.1"/>
    </source>
</evidence>
<dbReference type="Pfam" id="PF07859">
    <property type="entry name" value="Abhydrolase_3"/>
    <property type="match status" value="1"/>
</dbReference>
<dbReference type="GO" id="GO:0016787">
    <property type="term" value="F:hydrolase activity"/>
    <property type="evidence" value="ECO:0007669"/>
    <property type="project" value="UniProtKB-KW"/>
</dbReference>
<proteinExistence type="inferred from homology"/>
<reference evidence="5 6" key="1">
    <citation type="submission" date="2017-10" db="EMBL/GenBank/DDBJ databases">
        <title>Resolving the taxonomy of Roseburia spp., Eubacterium rectale and Agathobacter spp. through phylogenomic analysis.</title>
        <authorList>
            <person name="Sheridan P.O."/>
            <person name="Walker A.W."/>
            <person name="Duncan S.H."/>
            <person name="Scott K.P."/>
            <person name="Toole P.W.O."/>
            <person name="Luis P."/>
            <person name="Flint H.J."/>
        </authorList>
    </citation>
    <scope>NUCLEOTIDE SEQUENCE [LARGE SCALE GENOMIC DNA]</scope>
    <source>
        <strain evidence="5 6">JK626</strain>
    </source>
</reference>
<reference evidence="5 6" key="2">
    <citation type="submission" date="2017-10" db="EMBL/GenBank/DDBJ databases">
        <authorList>
            <person name="Banno H."/>
            <person name="Chua N.-H."/>
        </authorList>
    </citation>
    <scope>NUCLEOTIDE SEQUENCE [LARGE SCALE GENOMIC DNA]</scope>
    <source>
        <strain evidence="5 6">JK626</strain>
    </source>
</reference>
<gene>
    <name evidence="5" type="ORF">CSX01_11315</name>
</gene>
<keyword evidence="5" id="KW-0503">Monooxygenase</keyword>
<dbReference type="InterPro" id="IPR033140">
    <property type="entry name" value="Lipase_GDXG_put_SER_AS"/>
</dbReference>
<evidence type="ECO:0000256" key="1">
    <source>
        <dbReference type="ARBA" id="ARBA00010515"/>
    </source>
</evidence>
<comment type="caution">
    <text evidence="5">The sequence shown here is derived from an EMBL/GenBank/DDBJ whole genome shotgun (WGS) entry which is preliminary data.</text>
</comment>
<dbReference type="InterPro" id="IPR050300">
    <property type="entry name" value="GDXG_lipolytic_enzyme"/>
</dbReference>
<dbReference type="PROSITE" id="PS01174">
    <property type="entry name" value="LIPASE_GDXG_SER"/>
    <property type="match status" value="1"/>
</dbReference>
<dbReference type="InterPro" id="IPR029058">
    <property type="entry name" value="AB_hydrolase_fold"/>
</dbReference>
<dbReference type="EMBL" id="PDYF01000031">
    <property type="protein sequence ID" value="PHU34256.1"/>
    <property type="molecule type" value="Genomic_DNA"/>
</dbReference>
<sequence>MELAGKLAAPTGDVEIEPFTVGDISCEWIRPVLAHNPSYVILNAHGGGYVCGGLRYARILGAKLALATGFSVVTFEYRLAPEHKFPAPIDDGEIIWNYLLEKGFSAKNILMAGDSAGGHLVISLTQRLLGQDRMPPRALIVMSPWTDMTASSASYETYKTKDPILTYEYVVGVREAFIGDKADPAEPKYSPLFGDFSGFPPTFIMVGKNEILLEDSVQLNKKMTKAGVKSTIDIEKDGWHVYQQLPLPVAGRAMRRIAKFIAEEIYNA</sequence>
<dbReference type="Gene3D" id="3.40.50.1820">
    <property type="entry name" value="alpha/beta hydrolase"/>
    <property type="match status" value="1"/>
</dbReference>
<evidence type="ECO:0000259" key="4">
    <source>
        <dbReference type="Pfam" id="PF07859"/>
    </source>
</evidence>
<feature type="domain" description="Alpha/beta hydrolase fold-3" evidence="4">
    <location>
        <begin position="42"/>
        <end position="243"/>
    </location>
</feature>
<evidence type="ECO:0000313" key="6">
    <source>
        <dbReference type="Proteomes" id="UP000225889"/>
    </source>
</evidence>
<accession>A0A2G3DT94</accession>
<keyword evidence="5" id="KW-0560">Oxidoreductase</keyword>
<protein>
    <submittedName>
        <fullName evidence="5">Monooxygenase</fullName>
    </submittedName>
</protein>
<keyword evidence="2" id="KW-0378">Hydrolase</keyword>